<name>A0AAD7APV4_9AGAR</name>
<gene>
    <name evidence="3" type="ORF">DFH08DRAFT_910557</name>
</gene>
<evidence type="ECO:0000256" key="2">
    <source>
        <dbReference type="SAM" id="SignalP"/>
    </source>
</evidence>
<feature type="signal peptide" evidence="2">
    <location>
        <begin position="1"/>
        <end position="20"/>
    </location>
</feature>
<proteinExistence type="predicted"/>
<dbReference type="InterPro" id="IPR041078">
    <property type="entry name" value="Plavaka"/>
</dbReference>
<dbReference type="EMBL" id="JARIHO010000003">
    <property type="protein sequence ID" value="KAJ7364443.1"/>
    <property type="molecule type" value="Genomic_DNA"/>
</dbReference>
<sequence length="565" mass="64371">MVSASLVSLALIAALAPVLCAPVPATPLAARQGAFLNGERSSKHSLANPLKSAGRPVGKAPLGYFIVTGPSKITSCVKEDYTKLKGIIYNVINTVILQSLKRRSHCGDTFCFGDGVYRTAYPGFLIESMDFQELAAWLGMRSSQANFPCPKCLVPKDSLAKLTRRFEHRNTAAMRDVIEDARRQQTKGDKEDILRSSGLHDVEQILWEFGHSDPYKAVSYDTLHWDDGGKFGRHLWVYIKQVLTDLGKTNEFEQQILVYIQQDLDKNFNFLKQHYTCHASNDIREKGATKHMSTRTGEGFQQEVTRHYNRTNGRDAERQIVVINENEEAMARLDMLVADYEIREKQKLEDSEDHADNTVEPTGSPTAHWRFSAPNSSVNSRRFETEMSRGEGGEAFDGFDIALREFLAIHHPERVIAFEDTVMVQSFRAVHIEFQSMVNWSPQRDILRCNPKFYGQPRYDCVLYNAESDPLSLARLIGLLRCTIPGGAKFDLAFVYRFKNSKWKPQTFWRGCRVVEECRRPEFLPLEHVARGALLAHAWGTKRTNLFFPIDTIDDDMFLRLNKME</sequence>
<feature type="region of interest" description="Disordered" evidence="1">
    <location>
        <begin position="347"/>
        <end position="368"/>
    </location>
</feature>
<feature type="chain" id="PRO_5042082747" evidence="2">
    <location>
        <begin position="21"/>
        <end position="565"/>
    </location>
</feature>
<reference evidence="3" key="1">
    <citation type="submission" date="2023-03" db="EMBL/GenBank/DDBJ databases">
        <title>Massive genome expansion in bonnet fungi (Mycena s.s.) driven by repeated elements and novel gene families across ecological guilds.</title>
        <authorList>
            <consortium name="Lawrence Berkeley National Laboratory"/>
            <person name="Harder C.B."/>
            <person name="Miyauchi S."/>
            <person name="Viragh M."/>
            <person name="Kuo A."/>
            <person name="Thoen E."/>
            <person name="Andreopoulos B."/>
            <person name="Lu D."/>
            <person name="Skrede I."/>
            <person name="Drula E."/>
            <person name="Henrissat B."/>
            <person name="Morin E."/>
            <person name="Kohler A."/>
            <person name="Barry K."/>
            <person name="LaButti K."/>
            <person name="Morin E."/>
            <person name="Salamov A."/>
            <person name="Lipzen A."/>
            <person name="Mereny Z."/>
            <person name="Hegedus B."/>
            <person name="Baldrian P."/>
            <person name="Stursova M."/>
            <person name="Weitz H."/>
            <person name="Taylor A."/>
            <person name="Grigoriev I.V."/>
            <person name="Nagy L.G."/>
            <person name="Martin F."/>
            <person name="Kauserud H."/>
        </authorList>
    </citation>
    <scope>NUCLEOTIDE SEQUENCE</scope>
    <source>
        <strain evidence="3">CBHHK002</strain>
    </source>
</reference>
<feature type="compositionally biased region" description="Basic and acidic residues" evidence="1">
    <location>
        <begin position="347"/>
        <end position="357"/>
    </location>
</feature>
<keyword evidence="4" id="KW-1185">Reference proteome</keyword>
<dbReference type="Pfam" id="PF18759">
    <property type="entry name" value="Plavaka"/>
    <property type="match status" value="1"/>
</dbReference>
<organism evidence="3 4">
    <name type="scientific">Mycena albidolilacea</name>
    <dbReference type="NCBI Taxonomy" id="1033008"/>
    <lineage>
        <taxon>Eukaryota</taxon>
        <taxon>Fungi</taxon>
        <taxon>Dikarya</taxon>
        <taxon>Basidiomycota</taxon>
        <taxon>Agaricomycotina</taxon>
        <taxon>Agaricomycetes</taxon>
        <taxon>Agaricomycetidae</taxon>
        <taxon>Agaricales</taxon>
        <taxon>Marasmiineae</taxon>
        <taxon>Mycenaceae</taxon>
        <taxon>Mycena</taxon>
    </lineage>
</organism>
<evidence type="ECO:0000256" key="1">
    <source>
        <dbReference type="SAM" id="MobiDB-lite"/>
    </source>
</evidence>
<evidence type="ECO:0000313" key="3">
    <source>
        <dbReference type="EMBL" id="KAJ7364443.1"/>
    </source>
</evidence>
<dbReference type="AlphaFoldDB" id="A0AAD7APV4"/>
<protein>
    <submittedName>
        <fullName evidence="3">Uncharacterized protein</fullName>
    </submittedName>
</protein>
<dbReference type="Proteomes" id="UP001218218">
    <property type="component" value="Unassembled WGS sequence"/>
</dbReference>
<accession>A0AAD7APV4</accession>
<keyword evidence="2" id="KW-0732">Signal</keyword>
<evidence type="ECO:0000313" key="4">
    <source>
        <dbReference type="Proteomes" id="UP001218218"/>
    </source>
</evidence>
<comment type="caution">
    <text evidence="3">The sequence shown here is derived from an EMBL/GenBank/DDBJ whole genome shotgun (WGS) entry which is preliminary data.</text>
</comment>